<evidence type="ECO:0000256" key="7">
    <source>
        <dbReference type="ARBA" id="ARBA00023136"/>
    </source>
</evidence>
<dbReference type="NCBIfam" id="TIGR01625">
    <property type="entry name" value="YidE_YbjL_dupl"/>
    <property type="match status" value="2"/>
</dbReference>
<dbReference type="PANTHER" id="PTHR30445:SF3">
    <property type="entry name" value="TRANSPORT PROTEIN YIDE-RELATED"/>
    <property type="match status" value="1"/>
</dbReference>
<evidence type="ECO:0000313" key="11">
    <source>
        <dbReference type="Proteomes" id="UP001141933"/>
    </source>
</evidence>
<proteinExistence type="inferred from homology"/>
<dbReference type="InterPro" id="IPR036721">
    <property type="entry name" value="RCK_C_sf"/>
</dbReference>
<accession>A0ABT4PFU1</accession>
<comment type="caution">
    <text evidence="10">The sequence shown here is derived from an EMBL/GenBank/DDBJ whole genome shotgun (WGS) entry which is preliminary data.</text>
</comment>
<comment type="subcellular location">
    <subcellularLocation>
        <location evidence="1">Cell membrane</location>
        <topology evidence="1">Multi-pass membrane protein</topology>
    </subcellularLocation>
</comment>
<evidence type="ECO:0000256" key="5">
    <source>
        <dbReference type="ARBA" id="ARBA00022692"/>
    </source>
</evidence>
<dbReference type="InterPro" id="IPR050144">
    <property type="entry name" value="AAE_transporter"/>
</dbReference>
<evidence type="ECO:0000256" key="8">
    <source>
        <dbReference type="SAM" id="Phobius"/>
    </source>
</evidence>
<feature type="transmembrane region" description="Helical" evidence="8">
    <location>
        <begin position="56"/>
        <end position="77"/>
    </location>
</feature>
<evidence type="ECO:0000256" key="2">
    <source>
        <dbReference type="ARBA" id="ARBA00009854"/>
    </source>
</evidence>
<keyword evidence="6 8" id="KW-1133">Transmembrane helix</keyword>
<gene>
    <name evidence="10" type="ORF">O6P32_04270</name>
</gene>
<dbReference type="EMBL" id="JAPZVM010000002">
    <property type="protein sequence ID" value="MCZ8371923.1"/>
    <property type="molecule type" value="Genomic_DNA"/>
</dbReference>
<feature type="transmembrane region" description="Helical" evidence="8">
    <location>
        <begin position="6"/>
        <end position="24"/>
    </location>
</feature>
<feature type="transmembrane region" description="Helical" evidence="8">
    <location>
        <begin position="89"/>
        <end position="109"/>
    </location>
</feature>
<dbReference type="Pfam" id="PF02080">
    <property type="entry name" value="TrkA_C"/>
    <property type="match status" value="2"/>
</dbReference>
<sequence length="532" mass="56689">MLIDLLQSSYFSVFLIVALGFMLGRIKIGGLSLDVSAVIFIALAFGHWGVSIPKELGNFGLVLFIFTIGLQAGPGFFDSFRSKGKTLILITLLIIASACLTAVGLKYAFNIDTPSIVGLIAGSLTSTPGLAVAIDSTQSPLASIAYGIAYPFGVIGVILFVKLLPKLLRVDLEQEARQLEKERRSSFPELGTCLFRVTNSAVFGRTLAQLNIRVMTGAVISRLKRGEEIMIPTAHTTVEKDDCIQAVGSEESLNNLALMLGEREEGELPLEHTQSIESLLLTKKDMINKQLGDLNMQRNFGCTVTRVRRSGIDLSPSPELALKFGDKLMVVGEKEGIQAVARMLGNDAKRLSDTDFFPIAMGIVLGVLFGKLNISFGGGMSFSPGLTGGVLIVALLLSAIGKTGPILWSMSGPANQLLRQLGLLLFLAEVGTSAGKNLVSTFQESGFLLFGVGALITLVPMLIAALVGRLVFKISLLDLLGTITGGMTSTPGLAAADSMTDSNIPGVAYATVYPIAMVFLILFIQFIAMFLV</sequence>
<evidence type="ECO:0000256" key="4">
    <source>
        <dbReference type="ARBA" id="ARBA00022475"/>
    </source>
</evidence>
<evidence type="ECO:0000256" key="3">
    <source>
        <dbReference type="ARBA" id="ARBA00022448"/>
    </source>
</evidence>
<keyword evidence="5 8" id="KW-0812">Transmembrane</keyword>
<protein>
    <submittedName>
        <fullName evidence="10">Transporter</fullName>
    </submittedName>
</protein>
<dbReference type="Proteomes" id="UP001141933">
    <property type="component" value="Unassembled WGS sequence"/>
</dbReference>
<keyword evidence="11" id="KW-1185">Reference proteome</keyword>
<dbReference type="Pfam" id="PF06826">
    <property type="entry name" value="Asp-Al_Ex"/>
    <property type="match status" value="2"/>
</dbReference>
<evidence type="ECO:0000256" key="1">
    <source>
        <dbReference type="ARBA" id="ARBA00004651"/>
    </source>
</evidence>
<feature type="transmembrane region" description="Helical" evidence="8">
    <location>
        <begin position="507"/>
        <end position="531"/>
    </location>
</feature>
<dbReference type="InterPro" id="IPR006037">
    <property type="entry name" value="RCK_C"/>
</dbReference>
<keyword evidence="7 8" id="KW-0472">Membrane</keyword>
<dbReference type="RefSeq" id="WP_178265737.1">
    <property type="nucleotide sequence ID" value="NZ_JAPZVM010000002.1"/>
</dbReference>
<evidence type="ECO:0000256" key="6">
    <source>
        <dbReference type="ARBA" id="ARBA00022989"/>
    </source>
</evidence>
<name>A0ABT4PFU1_9BACT</name>
<evidence type="ECO:0000259" key="9">
    <source>
        <dbReference type="PROSITE" id="PS51202"/>
    </source>
</evidence>
<dbReference type="InterPro" id="IPR006512">
    <property type="entry name" value="YidE_YbjL"/>
</dbReference>
<feature type="domain" description="RCK C-terminal" evidence="9">
    <location>
        <begin position="177"/>
        <end position="262"/>
    </location>
</feature>
<feature type="transmembrane region" description="Helical" evidence="8">
    <location>
        <begin position="382"/>
        <end position="400"/>
    </location>
</feature>
<feature type="transmembrane region" description="Helical" evidence="8">
    <location>
        <begin position="31"/>
        <end position="50"/>
    </location>
</feature>
<reference evidence="10" key="1">
    <citation type="submission" date="2022-12" db="EMBL/GenBank/DDBJ databases">
        <title>Phocaeicola acetigenes sp. nov., isolated feces from a healthy human.</title>
        <authorList>
            <person name="Do H."/>
            <person name="Ha Y.B."/>
            <person name="Kim J.-S."/>
            <person name="Suh M.K."/>
            <person name="Kim H.S."/>
            <person name="Lee J.-S."/>
        </authorList>
    </citation>
    <scope>NUCLEOTIDE SEQUENCE</scope>
    <source>
        <strain evidence="10">KGMB11183</strain>
    </source>
</reference>
<feature type="transmembrane region" description="Helical" evidence="8">
    <location>
        <begin position="356"/>
        <end position="376"/>
    </location>
</feature>
<evidence type="ECO:0000313" key="10">
    <source>
        <dbReference type="EMBL" id="MCZ8371923.1"/>
    </source>
</evidence>
<dbReference type="SUPFAM" id="SSF116726">
    <property type="entry name" value="TrkA C-terminal domain-like"/>
    <property type="match status" value="2"/>
</dbReference>
<dbReference type="PROSITE" id="PS51202">
    <property type="entry name" value="RCK_C"/>
    <property type="match status" value="2"/>
</dbReference>
<dbReference type="Gene3D" id="3.30.70.1450">
    <property type="entry name" value="Regulator of K+ conductance, C-terminal domain"/>
    <property type="match status" value="2"/>
</dbReference>
<dbReference type="PANTHER" id="PTHR30445">
    <property type="entry name" value="K(+)_H(+) ANTIPORTER SUBUNIT KHTT"/>
    <property type="match status" value="1"/>
</dbReference>
<feature type="transmembrane region" description="Helical" evidence="8">
    <location>
        <begin position="144"/>
        <end position="164"/>
    </location>
</feature>
<feature type="transmembrane region" description="Helical" evidence="8">
    <location>
        <begin position="445"/>
        <end position="467"/>
    </location>
</feature>
<keyword evidence="4" id="KW-1003">Cell membrane</keyword>
<organism evidence="10 11">
    <name type="scientific">Phocaeicola acetigenes</name>
    <dbReference type="NCBI Taxonomy" id="3016083"/>
    <lineage>
        <taxon>Bacteria</taxon>
        <taxon>Pseudomonadati</taxon>
        <taxon>Bacteroidota</taxon>
        <taxon>Bacteroidia</taxon>
        <taxon>Bacteroidales</taxon>
        <taxon>Bacteroidaceae</taxon>
        <taxon>Phocaeicola</taxon>
    </lineage>
</organism>
<feature type="domain" description="RCK C-terminal" evidence="9">
    <location>
        <begin position="263"/>
        <end position="346"/>
    </location>
</feature>
<keyword evidence="3" id="KW-0813">Transport</keyword>
<comment type="similarity">
    <text evidence="2">Belongs to the AAE transporter (TC 2.A.81) family.</text>
</comment>